<protein>
    <submittedName>
        <fullName evidence="2">Uncharacterized protein</fullName>
    </submittedName>
</protein>
<proteinExistence type="predicted"/>
<name>A0AA44WSJ9_VERDA</name>
<dbReference type="AlphaFoldDB" id="A0AA44WSJ9"/>
<evidence type="ECO:0000313" key="2">
    <source>
        <dbReference type="EMBL" id="PNH36184.1"/>
    </source>
</evidence>
<sequence length="69" mass="7134">MYGQKPSTARVGFFFNAAVRLGTRLAAGISRQPAASGQLHQLAAGKDSRQQLAAPAELGSDPAPSPVSR</sequence>
<dbReference type="EMBL" id="MPSH01000001">
    <property type="protein sequence ID" value="PNH36184.1"/>
    <property type="molecule type" value="Genomic_DNA"/>
</dbReference>
<feature type="region of interest" description="Disordered" evidence="1">
    <location>
        <begin position="34"/>
        <end position="69"/>
    </location>
</feature>
<comment type="caution">
    <text evidence="2">The sequence shown here is derived from an EMBL/GenBank/DDBJ whole genome shotgun (WGS) entry which is preliminary data.</text>
</comment>
<accession>A0AA44WSJ9</accession>
<gene>
    <name evidence="2" type="ORF">BJF96_g455</name>
</gene>
<dbReference type="Proteomes" id="UP000236305">
    <property type="component" value="Unassembled WGS sequence"/>
</dbReference>
<reference evidence="2 3" key="1">
    <citation type="submission" date="2017-12" db="EMBL/GenBank/DDBJ databases">
        <title>Comparative genomics yields insights into virulence evolution of Verticillium dahliae.</title>
        <authorList>
            <person name="Fan R."/>
            <person name="Armitage A.D."/>
            <person name="Cascant-Lopez E."/>
            <person name="Sobczyk M."/>
            <person name="Cockerton H.M."/>
            <person name="Harrison R.J."/>
        </authorList>
    </citation>
    <scope>NUCLEOTIDE SEQUENCE [LARGE SCALE GENOMIC DNA]</scope>
    <source>
        <strain evidence="2 3">12008</strain>
    </source>
</reference>
<organism evidence="2 3">
    <name type="scientific">Verticillium dahliae</name>
    <name type="common">Verticillium wilt</name>
    <dbReference type="NCBI Taxonomy" id="27337"/>
    <lineage>
        <taxon>Eukaryota</taxon>
        <taxon>Fungi</taxon>
        <taxon>Dikarya</taxon>
        <taxon>Ascomycota</taxon>
        <taxon>Pezizomycotina</taxon>
        <taxon>Sordariomycetes</taxon>
        <taxon>Hypocreomycetidae</taxon>
        <taxon>Glomerellales</taxon>
        <taxon>Plectosphaerellaceae</taxon>
        <taxon>Verticillium</taxon>
    </lineage>
</organism>
<evidence type="ECO:0000256" key="1">
    <source>
        <dbReference type="SAM" id="MobiDB-lite"/>
    </source>
</evidence>
<evidence type="ECO:0000313" key="3">
    <source>
        <dbReference type="Proteomes" id="UP000236305"/>
    </source>
</evidence>